<comment type="subcellular location">
    <subcellularLocation>
        <location evidence="2">Cell outer membrane</location>
        <topology evidence="2">Lipid-anchor</topology>
    </subcellularLocation>
</comment>
<evidence type="ECO:0000256" key="2">
    <source>
        <dbReference type="RuleBase" id="RU362097"/>
    </source>
</evidence>
<dbReference type="Gene3D" id="2.20.200.10">
    <property type="entry name" value="Outer membrane efflux proteins (OEP)"/>
    <property type="match status" value="1"/>
</dbReference>
<gene>
    <name evidence="3" type="ORF">BTO11_07305</name>
</gene>
<accession>A0A2S7UW43</accession>
<dbReference type="InterPro" id="IPR003423">
    <property type="entry name" value="OMP_efflux"/>
</dbReference>
<feature type="chain" id="PRO_5015370440" description="RND transporter" evidence="2">
    <location>
        <begin position="21"/>
        <end position="467"/>
    </location>
</feature>
<feature type="signal peptide" evidence="2">
    <location>
        <begin position="1"/>
        <end position="20"/>
    </location>
</feature>
<dbReference type="Pfam" id="PF02321">
    <property type="entry name" value="OEP"/>
    <property type="match status" value="2"/>
</dbReference>
<protein>
    <recommendedName>
        <fullName evidence="5">RND transporter</fullName>
    </recommendedName>
</protein>
<reference evidence="3 4" key="1">
    <citation type="submission" date="2016-12" db="EMBL/GenBank/DDBJ databases">
        <title>Diversity of luminous bacteria.</title>
        <authorList>
            <person name="Yoshizawa S."/>
            <person name="Kogure K."/>
        </authorList>
    </citation>
    <scope>NUCLEOTIDE SEQUENCE [LARGE SCALE GENOMIC DNA]</scope>
    <source>
        <strain evidence="3 4">SA4-48</strain>
    </source>
</reference>
<keyword evidence="2" id="KW-0564">Palmitate</keyword>
<evidence type="ECO:0000313" key="3">
    <source>
        <dbReference type="EMBL" id="PQJ53491.1"/>
    </source>
</evidence>
<dbReference type="SUPFAM" id="SSF56954">
    <property type="entry name" value="Outer membrane efflux proteins (OEP)"/>
    <property type="match status" value="1"/>
</dbReference>
<keyword evidence="4" id="KW-1185">Reference proteome</keyword>
<dbReference type="EMBL" id="MSCH01000003">
    <property type="protein sequence ID" value="PQJ53491.1"/>
    <property type="molecule type" value="Genomic_DNA"/>
</dbReference>
<proteinExistence type="inferred from homology"/>
<dbReference type="GO" id="GO:0009279">
    <property type="term" value="C:cell outer membrane"/>
    <property type="evidence" value="ECO:0007669"/>
    <property type="project" value="UniProtKB-SubCell"/>
</dbReference>
<dbReference type="Gene3D" id="1.20.1600.10">
    <property type="entry name" value="Outer membrane efflux proteins (OEP)"/>
    <property type="match status" value="1"/>
</dbReference>
<keyword evidence="2" id="KW-1134">Transmembrane beta strand</keyword>
<keyword evidence="2" id="KW-0732">Signal</keyword>
<evidence type="ECO:0000256" key="1">
    <source>
        <dbReference type="ARBA" id="ARBA00007613"/>
    </source>
</evidence>
<dbReference type="InterPro" id="IPR010131">
    <property type="entry name" value="MdtP/NodT-like"/>
</dbReference>
<evidence type="ECO:0008006" key="5">
    <source>
        <dbReference type="Google" id="ProtNLM"/>
    </source>
</evidence>
<keyword evidence="2" id="KW-0472">Membrane</keyword>
<comment type="similarity">
    <text evidence="1 2">Belongs to the outer membrane factor (OMF) (TC 1.B.17) family.</text>
</comment>
<keyword evidence="2" id="KW-0449">Lipoprotein</keyword>
<dbReference type="AlphaFoldDB" id="A0A2S7UW43"/>
<comment type="caution">
    <text evidence="3">The sequence shown here is derived from an EMBL/GenBank/DDBJ whole genome shotgun (WGS) entry which is preliminary data.</text>
</comment>
<dbReference type="Proteomes" id="UP000239007">
    <property type="component" value="Unassembled WGS sequence"/>
</dbReference>
<dbReference type="NCBIfam" id="TIGR01845">
    <property type="entry name" value="outer_NodT"/>
    <property type="match status" value="1"/>
</dbReference>
<name>A0A2S7UW43_9GAMM</name>
<organism evidence="3 4">
    <name type="scientific">Psychrosphaera saromensis</name>
    <dbReference type="NCBI Taxonomy" id="716813"/>
    <lineage>
        <taxon>Bacteria</taxon>
        <taxon>Pseudomonadati</taxon>
        <taxon>Pseudomonadota</taxon>
        <taxon>Gammaproteobacteria</taxon>
        <taxon>Alteromonadales</taxon>
        <taxon>Pseudoalteromonadaceae</taxon>
        <taxon>Psychrosphaera</taxon>
    </lineage>
</organism>
<evidence type="ECO:0000313" key="4">
    <source>
        <dbReference type="Proteomes" id="UP000239007"/>
    </source>
</evidence>
<keyword evidence="2" id="KW-0812">Transmembrane</keyword>
<dbReference type="OrthoDB" id="9770517at2"/>
<dbReference type="PROSITE" id="PS51257">
    <property type="entry name" value="PROKAR_LIPOPROTEIN"/>
    <property type="match status" value="1"/>
</dbReference>
<dbReference type="PANTHER" id="PTHR30203">
    <property type="entry name" value="OUTER MEMBRANE CATION EFFLUX PROTEIN"/>
    <property type="match status" value="1"/>
</dbReference>
<dbReference type="GO" id="GO:0015562">
    <property type="term" value="F:efflux transmembrane transporter activity"/>
    <property type="evidence" value="ECO:0007669"/>
    <property type="project" value="InterPro"/>
</dbReference>
<dbReference type="RefSeq" id="WP_105051977.1">
    <property type="nucleotide sequence ID" value="NZ_BMYG01000003.1"/>
</dbReference>
<sequence>MLFQKKSYLSFILASSFIVAGCTTNSAIEIKMDSLPTPENWSDKNVLTEKVNSENNGQWLVKLMTPELQRNIELALINNRSLKQQRLAVEIAEQNVIVSGATLWPSLDLNLSTSKRDYGVSTTSNDLSLSLKYEFDIWGKLSASERQINLNYAALLAQYEQQKRELISDVILGWYQVIEQNQQLTLAKESLKSIEQNLAIIEAGYNSGLNTSLDVYLARNDVASERSTVATQKTRLQSNIRDLELLLGQYPSAALQTDVSDIPELSQAVAVGIPSEIVANNPELQYMWNLLLAKDAGLAYAHKQRFPSLSLTASAGTSSTELSDLLSSDLGWSLVGSLTAPIFNAGRLAANEESARLSTKQAEQAYLETLYTAFSTIENSLTETDNLKLSYQANIDAAENAQLAEEVSFEQYLKGLVSYTTVLDAQNRAFTAQSSVIQLKYEMLNIRLQLFIALGGDFSSILPKDVK</sequence>